<proteinExistence type="predicted"/>
<organism evidence="1 2">
    <name type="scientific">Candidatus Palibaumannia cicadellinicola</name>
    <dbReference type="NCBI Taxonomy" id="186490"/>
    <lineage>
        <taxon>Bacteria</taxon>
        <taxon>Pseudomonadati</taxon>
        <taxon>Pseudomonadota</taxon>
        <taxon>Gammaproteobacteria</taxon>
        <taxon>Candidatus Palibaumannia</taxon>
    </lineage>
</organism>
<dbReference type="KEGG" id="bcig:AB162_313"/>
<dbReference type="EMBL" id="CP011787">
    <property type="protein sequence ID" value="AKZ65907.1"/>
    <property type="molecule type" value="Genomic_DNA"/>
</dbReference>
<keyword evidence="2" id="KW-1185">Reference proteome</keyword>
<evidence type="ECO:0000313" key="2">
    <source>
        <dbReference type="Proteomes" id="UP000056466"/>
    </source>
</evidence>
<sequence>MINTCNFSFEGYGPTKIRVILPSIGKEGDVYTGYPANSS</sequence>
<dbReference type="Proteomes" id="UP000056466">
    <property type="component" value="Chromosome"/>
</dbReference>
<reference evidence="1 2" key="1">
    <citation type="submission" date="2015-06" db="EMBL/GenBank/DDBJ databases">
        <title>Lineage-specific patterns of genome deterioration in obligate symbionts.</title>
        <authorList>
            <person name="Bennett G.M."/>
            <person name="McCutcheon J.P."/>
            <person name="McDonald B.R."/>
            <person name="Moran N.A."/>
        </authorList>
    </citation>
    <scope>NUCLEOTIDE SEQUENCE [LARGE SCALE GENOMIC DNA]</scope>
    <source>
        <strain evidence="1 2">B-GSS</strain>
    </source>
</reference>
<name>A0A0K2BL31_9GAMM</name>
<protein>
    <submittedName>
        <fullName evidence="1">Uncharacterized protein</fullName>
    </submittedName>
</protein>
<evidence type="ECO:0000313" key="1">
    <source>
        <dbReference type="EMBL" id="AKZ65907.1"/>
    </source>
</evidence>
<accession>A0A0K2BL31</accession>
<gene>
    <name evidence="1" type="ORF">AB162_313</name>
</gene>
<dbReference type="AlphaFoldDB" id="A0A0K2BL31"/>